<accession>A0A316UHF4</accession>
<dbReference type="SUPFAM" id="SSF57701">
    <property type="entry name" value="Zn2/Cys6 DNA-binding domain"/>
    <property type="match status" value="1"/>
</dbReference>
<dbReference type="GO" id="GO:0000981">
    <property type="term" value="F:DNA-binding transcription factor activity, RNA polymerase II-specific"/>
    <property type="evidence" value="ECO:0007669"/>
    <property type="project" value="InterPro"/>
</dbReference>
<feature type="compositionally biased region" description="Basic residues" evidence="2">
    <location>
        <begin position="184"/>
        <end position="194"/>
    </location>
</feature>
<name>A0A316UHF4_9BASI</name>
<evidence type="ECO:0000256" key="2">
    <source>
        <dbReference type="SAM" id="MobiDB-lite"/>
    </source>
</evidence>
<dbReference type="Pfam" id="PF00172">
    <property type="entry name" value="Zn_clus"/>
    <property type="match status" value="1"/>
</dbReference>
<dbReference type="AlphaFoldDB" id="A0A316UHF4"/>
<dbReference type="InterPro" id="IPR001138">
    <property type="entry name" value="Zn2Cys6_DnaBD"/>
</dbReference>
<protein>
    <recommendedName>
        <fullName evidence="3">Zn(2)-C6 fungal-type domain-containing protein</fullName>
    </recommendedName>
</protein>
<evidence type="ECO:0000256" key="1">
    <source>
        <dbReference type="ARBA" id="ARBA00023242"/>
    </source>
</evidence>
<dbReference type="PROSITE" id="PS00463">
    <property type="entry name" value="ZN2_CY6_FUNGAL_1"/>
    <property type="match status" value="1"/>
</dbReference>
<feature type="compositionally biased region" description="Low complexity" evidence="2">
    <location>
        <begin position="297"/>
        <end position="307"/>
    </location>
</feature>
<dbReference type="InterPro" id="IPR036864">
    <property type="entry name" value="Zn2-C6_fun-type_DNA-bd_sf"/>
</dbReference>
<gene>
    <name evidence="4" type="ORF">BDZ90DRAFT_127243</name>
</gene>
<dbReference type="Proteomes" id="UP000245884">
    <property type="component" value="Unassembled WGS sequence"/>
</dbReference>
<feature type="compositionally biased region" description="Polar residues" evidence="2">
    <location>
        <begin position="195"/>
        <end position="205"/>
    </location>
</feature>
<feature type="region of interest" description="Disordered" evidence="2">
    <location>
        <begin position="88"/>
        <end position="210"/>
    </location>
</feature>
<evidence type="ECO:0000313" key="4">
    <source>
        <dbReference type="EMBL" id="PWN24338.1"/>
    </source>
</evidence>
<dbReference type="OrthoDB" id="39175at2759"/>
<dbReference type="GeneID" id="37025164"/>
<feature type="compositionally biased region" description="Low complexity" evidence="2">
    <location>
        <begin position="141"/>
        <end position="154"/>
    </location>
</feature>
<proteinExistence type="predicted"/>
<dbReference type="RefSeq" id="XP_025358950.1">
    <property type="nucleotide sequence ID" value="XM_025503341.1"/>
</dbReference>
<dbReference type="InterPro" id="IPR050797">
    <property type="entry name" value="Carb_Metab_Trans_Reg"/>
</dbReference>
<feature type="compositionally biased region" description="Polar residues" evidence="2">
    <location>
        <begin position="428"/>
        <end position="439"/>
    </location>
</feature>
<evidence type="ECO:0000313" key="5">
    <source>
        <dbReference type="Proteomes" id="UP000245884"/>
    </source>
</evidence>
<dbReference type="PANTHER" id="PTHR31668">
    <property type="entry name" value="GLUCOSE TRANSPORT TRANSCRIPTION REGULATOR RGT1-RELATED-RELATED"/>
    <property type="match status" value="1"/>
</dbReference>
<dbReference type="EMBL" id="KZ819682">
    <property type="protein sequence ID" value="PWN24338.1"/>
    <property type="molecule type" value="Genomic_DNA"/>
</dbReference>
<dbReference type="PROSITE" id="PS50048">
    <property type="entry name" value="ZN2_CY6_FUNGAL_2"/>
    <property type="match status" value="1"/>
</dbReference>
<feature type="domain" description="Zn(2)-C6 fungal-type" evidence="3">
    <location>
        <begin position="333"/>
        <end position="363"/>
    </location>
</feature>
<organism evidence="4 5">
    <name type="scientific">Jaminaea rosea</name>
    <dbReference type="NCBI Taxonomy" id="1569628"/>
    <lineage>
        <taxon>Eukaryota</taxon>
        <taxon>Fungi</taxon>
        <taxon>Dikarya</taxon>
        <taxon>Basidiomycota</taxon>
        <taxon>Ustilaginomycotina</taxon>
        <taxon>Exobasidiomycetes</taxon>
        <taxon>Microstromatales</taxon>
        <taxon>Microstromatales incertae sedis</taxon>
        <taxon>Jaminaea</taxon>
    </lineage>
</organism>
<reference evidence="4 5" key="1">
    <citation type="journal article" date="2018" name="Mol. Biol. Evol.">
        <title>Broad Genomic Sampling Reveals a Smut Pathogenic Ancestry of the Fungal Clade Ustilaginomycotina.</title>
        <authorList>
            <person name="Kijpornyongpan T."/>
            <person name="Mondo S.J."/>
            <person name="Barry K."/>
            <person name="Sandor L."/>
            <person name="Lee J."/>
            <person name="Lipzen A."/>
            <person name="Pangilinan J."/>
            <person name="LaButti K."/>
            <person name="Hainaut M."/>
            <person name="Henrissat B."/>
            <person name="Grigoriev I.V."/>
            <person name="Spatafora J.W."/>
            <person name="Aime M.C."/>
        </authorList>
    </citation>
    <scope>NUCLEOTIDE SEQUENCE [LARGE SCALE GENOMIC DNA]</scope>
    <source>
        <strain evidence="4 5">MCA 5214</strain>
    </source>
</reference>
<feature type="compositionally biased region" description="Acidic residues" evidence="2">
    <location>
        <begin position="158"/>
        <end position="168"/>
    </location>
</feature>
<dbReference type="SMART" id="SM00066">
    <property type="entry name" value="GAL4"/>
    <property type="match status" value="1"/>
</dbReference>
<dbReference type="PANTHER" id="PTHR31668:SF30">
    <property type="entry name" value="ZN(II)2CYS6 TRANSCRIPTION FACTOR (EUROFUNG)"/>
    <property type="match status" value="1"/>
</dbReference>
<dbReference type="STRING" id="1569628.A0A316UHF4"/>
<keyword evidence="5" id="KW-1185">Reference proteome</keyword>
<dbReference type="Gene3D" id="4.10.240.10">
    <property type="entry name" value="Zn(2)-C6 fungal-type DNA-binding domain"/>
    <property type="match status" value="1"/>
</dbReference>
<dbReference type="CDD" id="cd00067">
    <property type="entry name" value="GAL4"/>
    <property type="match status" value="1"/>
</dbReference>
<feature type="region of interest" description="Disordered" evidence="2">
    <location>
        <begin position="397"/>
        <end position="472"/>
    </location>
</feature>
<dbReference type="GO" id="GO:0008270">
    <property type="term" value="F:zinc ion binding"/>
    <property type="evidence" value="ECO:0007669"/>
    <property type="project" value="InterPro"/>
</dbReference>
<keyword evidence="1" id="KW-0539">Nucleus</keyword>
<feature type="region of interest" description="Disordered" evidence="2">
    <location>
        <begin position="234"/>
        <end position="308"/>
    </location>
</feature>
<sequence>MCVHGVPDKSSTFLVESHKSRMLSPPMSGALWESATFASSLDGAFAFRDRPTHDFVKHSIFRHQPSVADNGAAKASDVARHLGRYPPARKIQRGSTPGKRRAIERSEMDVVFTDAGLPPKQSPRKTVSNKHYTSKPREETSLSPSCSIPIAASPTFSFDEELGGLDDDPGLRPDAEMSAPRSVTRTRKGLRARHTSTPTRPQQSAAAPDYGSVPSIAAVADFYSITLSPPFDPRFHQRPDCTSLAPLPPDPASPQDVTDGHHRRRSSVHVPDAVADNTAPSLPSVAAKASDPLHDATTSSTKSSTQSAIIQADDLMKQLRCRSSDGSNEEIAACDNCRRRKTRCDRMKPCCDKCLAREEECTTDDILRKRGPPSKKQRALLAAAGLPFIHSRVSRKAGHKGLAGEPTSGLWPASPPQSPPGVPSTSSYQVSRPQSTTRAMASLTRGGRALPNGTRRTHRKKADVSFGREAGQ</sequence>
<evidence type="ECO:0000259" key="3">
    <source>
        <dbReference type="PROSITE" id="PS50048"/>
    </source>
</evidence>
<feature type="compositionally biased region" description="Pro residues" evidence="2">
    <location>
        <begin position="413"/>
        <end position="422"/>
    </location>
</feature>